<gene>
    <name evidence="1" type="ORF">SORBI_3010G145650</name>
</gene>
<sequence length="61" mass="7096">MLNFFLKAYGFLECAMQHGIPRIFPENRNYSEDKDNHGVFAPDYSTNKSMWLGYGSIRSMV</sequence>
<dbReference type="InParanoid" id="A0A1W0VT60"/>
<accession>A0A1W0VT60</accession>
<proteinExistence type="predicted"/>
<dbReference type="AlphaFoldDB" id="A0A1W0VT60"/>
<reference evidence="2" key="2">
    <citation type="journal article" date="2018" name="Plant J.">
        <title>The Sorghum bicolor reference genome: improved assembly, gene annotations, a transcriptome atlas, and signatures of genome organization.</title>
        <authorList>
            <person name="McCormick R.F."/>
            <person name="Truong S.K."/>
            <person name="Sreedasyam A."/>
            <person name="Jenkins J."/>
            <person name="Shu S."/>
            <person name="Sims D."/>
            <person name="Kennedy M."/>
            <person name="Amirebrahimi M."/>
            <person name="Weers B.D."/>
            <person name="McKinley B."/>
            <person name="Mattison A."/>
            <person name="Morishige D.T."/>
            <person name="Grimwood J."/>
            <person name="Schmutz J."/>
            <person name="Mullet J.E."/>
        </authorList>
    </citation>
    <scope>NUCLEOTIDE SEQUENCE [LARGE SCALE GENOMIC DNA]</scope>
    <source>
        <strain evidence="2">cv. BTx623</strain>
    </source>
</reference>
<name>A0A1W0VT60_SORBI</name>
<evidence type="ECO:0000313" key="2">
    <source>
        <dbReference type="Proteomes" id="UP000000768"/>
    </source>
</evidence>
<protein>
    <submittedName>
        <fullName evidence="1">Uncharacterized protein</fullName>
    </submittedName>
</protein>
<reference evidence="1 2" key="1">
    <citation type="journal article" date="2009" name="Nature">
        <title>The Sorghum bicolor genome and the diversification of grasses.</title>
        <authorList>
            <person name="Paterson A.H."/>
            <person name="Bowers J.E."/>
            <person name="Bruggmann R."/>
            <person name="Dubchak I."/>
            <person name="Grimwood J."/>
            <person name="Gundlach H."/>
            <person name="Haberer G."/>
            <person name="Hellsten U."/>
            <person name="Mitros T."/>
            <person name="Poliakov A."/>
            <person name="Schmutz J."/>
            <person name="Spannagl M."/>
            <person name="Tang H."/>
            <person name="Wang X."/>
            <person name="Wicker T."/>
            <person name="Bharti A.K."/>
            <person name="Chapman J."/>
            <person name="Feltus F.A."/>
            <person name="Gowik U."/>
            <person name="Grigoriev I.V."/>
            <person name="Lyons E."/>
            <person name="Maher C.A."/>
            <person name="Martis M."/>
            <person name="Narechania A."/>
            <person name="Otillar R.P."/>
            <person name="Penning B.W."/>
            <person name="Salamov A.A."/>
            <person name="Wang Y."/>
            <person name="Zhang L."/>
            <person name="Carpita N.C."/>
            <person name="Freeling M."/>
            <person name="Gingle A.R."/>
            <person name="Hash C.T."/>
            <person name="Keller B."/>
            <person name="Klein P."/>
            <person name="Kresovich S."/>
            <person name="McCann M.C."/>
            <person name="Ming R."/>
            <person name="Peterson D.G."/>
            <person name="Mehboob-ur-Rahman"/>
            <person name="Ware D."/>
            <person name="Westhoff P."/>
            <person name="Mayer K.F."/>
            <person name="Messing J."/>
            <person name="Rokhsar D.S."/>
        </authorList>
    </citation>
    <scope>NUCLEOTIDE SEQUENCE [LARGE SCALE GENOMIC DNA]</scope>
    <source>
        <strain evidence="2">cv. BTx623</strain>
    </source>
</reference>
<dbReference type="Proteomes" id="UP000000768">
    <property type="component" value="Chromosome 10"/>
</dbReference>
<evidence type="ECO:0000313" key="1">
    <source>
        <dbReference type="EMBL" id="OQU76445.1"/>
    </source>
</evidence>
<organism evidence="1 2">
    <name type="scientific">Sorghum bicolor</name>
    <name type="common">Sorghum</name>
    <name type="synonym">Sorghum vulgare</name>
    <dbReference type="NCBI Taxonomy" id="4558"/>
    <lineage>
        <taxon>Eukaryota</taxon>
        <taxon>Viridiplantae</taxon>
        <taxon>Streptophyta</taxon>
        <taxon>Embryophyta</taxon>
        <taxon>Tracheophyta</taxon>
        <taxon>Spermatophyta</taxon>
        <taxon>Magnoliopsida</taxon>
        <taxon>Liliopsida</taxon>
        <taxon>Poales</taxon>
        <taxon>Poaceae</taxon>
        <taxon>PACMAD clade</taxon>
        <taxon>Panicoideae</taxon>
        <taxon>Andropogonodae</taxon>
        <taxon>Andropogoneae</taxon>
        <taxon>Sorghinae</taxon>
        <taxon>Sorghum</taxon>
    </lineage>
</organism>
<dbReference type="Gramene" id="OQU76445">
    <property type="protein sequence ID" value="OQU76445"/>
    <property type="gene ID" value="SORBI_3010G145650"/>
</dbReference>
<keyword evidence="2" id="KW-1185">Reference proteome</keyword>
<dbReference type="EMBL" id="CM000769">
    <property type="protein sequence ID" value="OQU76445.1"/>
    <property type="molecule type" value="Genomic_DNA"/>
</dbReference>